<dbReference type="AlphaFoldDB" id="A0A1G2CG03"/>
<protein>
    <submittedName>
        <fullName evidence="1">Uncharacterized protein</fullName>
    </submittedName>
</protein>
<evidence type="ECO:0000313" key="1">
    <source>
        <dbReference type="EMBL" id="OGZ00132.1"/>
    </source>
</evidence>
<evidence type="ECO:0000313" key="2">
    <source>
        <dbReference type="Proteomes" id="UP000178880"/>
    </source>
</evidence>
<accession>A0A1G2CG03</accession>
<dbReference type="STRING" id="1798650.A2945_00370"/>
<comment type="caution">
    <text evidence="1">The sequence shown here is derived from an EMBL/GenBank/DDBJ whole genome shotgun (WGS) entry which is preliminary data.</text>
</comment>
<gene>
    <name evidence="1" type="ORF">A2945_00370</name>
</gene>
<organism evidence="1 2">
    <name type="scientific">Candidatus Liptonbacteria bacterium RIFCSPLOWO2_01_FULL_52_25</name>
    <dbReference type="NCBI Taxonomy" id="1798650"/>
    <lineage>
        <taxon>Bacteria</taxon>
        <taxon>Candidatus Liptoniibacteriota</taxon>
    </lineage>
</organism>
<dbReference type="EMBL" id="MHLA01000007">
    <property type="protein sequence ID" value="OGZ00132.1"/>
    <property type="molecule type" value="Genomic_DNA"/>
</dbReference>
<sequence>MASDEERENYRELLNGFDFYRAGIQGLRVRLARDIQDACRRNCSPELFEAILRKMEWLQKADAPTGTAAIEGTLIAHGIEIGEIAVQ</sequence>
<name>A0A1G2CG03_9BACT</name>
<dbReference type="Proteomes" id="UP000178880">
    <property type="component" value="Unassembled WGS sequence"/>
</dbReference>
<reference evidence="1 2" key="1">
    <citation type="journal article" date="2016" name="Nat. Commun.">
        <title>Thousands of microbial genomes shed light on interconnected biogeochemical processes in an aquifer system.</title>
        <authorList>
            <person name="Anantharaman K."/>
            <person name="Brown C.T."/>
            <person name="Hug L.A."/>
            <person name="Sharon I."/>
            <person name="Castelle C.J."/>
            <person name="Probst A.J."/>
            <person name="Thomas B.C."/>
            <person name="Singh A."/>
            <person name="Wilkins M.J."/>
            <person name="Karaoz U."/>
            <person name="Brodie E.L."/>
            <person name="Williams K.H."/>
            <person name="Hubbard S.S."/>
            <person name="Banfield J.F."/>
        </authorList>
    </citation>
    <scope>NUCLEOTIDE SEQUENCE [LARGE SCALE GENOMIC DNA]</scope>
</reference>
<proteinExistence type="predicted"/>